<proteinExistence type="predicted"/>
<keyword evidence="1" id="KW-0067">ATP-binding</keyword>
<reference evidence="2" key="1">
    <citation type="journal article" date="2019" name="MBio">
        <title>Comparative genomics for the elucidation of multidrug resistance (MDR) in Candida lusitaniae.</title>
        <authorList>
            <person name="Kannan A."/>
            <person name="Asner S.A."/>
            <person name="Trachsel E."/>
            <person name="Kelly S."/>
            <person name="Parker J."/>
            <person name="Sanglard D."/>
        </authorList>
    </citation>
    <scope>NUCLEOTIDE SEQUENCE [LARGE SCALE GENOMIC DNA]</scope>
    <source>
        <strain evidence="2">P1</strain>
    </source>
</reference>
<sequence length="716" mass="80767">MALRILRPLCSFRIAYSRTPCLSRAFSLHRCLSTAKSTGDDNAAAPALQSLGKSPKQQIRNFTEEALLHLRKTVLDRSFASPYHSLAKLPKARLEQLVEEFETTFSEKCSAYYENPSSHSLQLRDISLAEYFRPHLDAAPPIILSVYLNMYPTDLAEHRGYKNKTEIATAILTELFHQHCIGDLLHSLPEQEKIDTNWDIGNPAEWFPQARKMKRKIIMHVGPTNSGKTHNSLKAFAAAKSGYYAGPLRLLAREIYERFEGQGIHCNLITGEEVVPSLDEYGSVSNLSSGTIEMIPLHKKMDICIIDEIQMLADPTRGSAWTNAVLGVQAKEVHLCGEESAVALVKEMVKSTGDELVIKQYKRLGKLTMCQKSVSRLENLQKGDCLIAFSKRKILELKCRIEQSTSLKVGVIYGALPPEIRSQASAKFNSGEYDVLVASDAIGMGLNLKIKRIVFWSIMKFNGSDMVPLSVSATKQIAGRAGRFSADQGESEGLVTAFKSKDLRFLQLAMREPIKNLEKACIWPPSEFWVHYVSSFRSPLPLSEAVKKFEKSIGNRKLDNYFLSEFDHQLEILDLLLRNRLSKSLTIEDQLSLASVPLNLHFAPPVVVETALKFFECISRCESKTVFDFDFLHSSILSMEPSITGSSERVFDTLQALETNHKLVLVFMWLSQRWPTLFADKESANDIKTLIEKRISEELICLRRVAKKEKSGRRRR</sequence>
<dbReference type="EMBL" id="CP038489">
    <property type="protein sequence ID" value="QFZ29816.1"/>
    <property type="molecule type" value="Genomic_DNA"/>
</dbReference>
<organism evidence="1 2">
    <name type="scientific">Clavispora lusitaniae</name>
    <name type="common">Candida lusitaniae</name>
    <dbReference type="NCBI Taxonomy" id="36911"/>
    <lineage>
        <taxon>Eukaryota</taxon>
        <taxon>Fungi</taxon>
        <taxon>Dikarya</taxon>
        <taxon>Ascomycota</taxon>
        <taxon>Saccharomycotina</taxon>
        <taxon>Pichiomycetes</taxon>
        <taxon>Metschnikowiaceae</taxon>
        <taxon>Clavispora</taxon>
    </lineage>
</organism>
<keyword evidence="1" id="KW-0547">Nucleotide-binding</keyword>
<dbReference type="Proteomes" id="UP000326582">
    <property type="component" value="Chromosome 6"/>
</dbReference>
<keyword evidence="2" id="KW-1185">Reference proteome</keyword>
<keyword evidence="1" id="KW-0378">Hydrolase</keyword>
<protein>
    <submittedName>
        <fullName evidence="1">ATP-dependent RNA helicase</fullName>
    </submittedName>
</protein>
<gene>
    <name evidence="1" type="ORF">EJF14_60329</name>
</gene>
<keyword evidence="1" id="KW-0347">Helicase</keyword>
<accession>A0ACD0WQZ3</accession>
<evidence type="ECO:0000313" key="1">
    <source>
        <dbReference type="EMBL" id="QFZ29816.1"/>
    </source>
</evidence>
<evidence type="ECO:0000313" key="2">
    <source>
        <dbReference type="Proteomes" id="UP000326582"/>
    </source>
</evidence>
<name>A0ACD0WQZ3_CLALS</name>